<gene>
    <name evidence="2" type="ORF">F0475_00705</name>
</gene>
<dbReference type="AlphaFoldDB" id="A0A7C9HL59"/>
<evidence type="ECO:0000313" key="2">
    <source>
        <dbReference type="EMBL" id="MUL26871.1"/>
    </source>
</evidence>
<accession>A0A7C9HL59</accession>
<evidence type="ECO:0000313" key="3">
    <source>
        <dbReference type="Proteomes" id="UP000482295"/>
    </source>
</evidence>
<proteinExistence type="predicted"/>
<dbReference type="Proteomes" id="UP000482295">
    <property type="component" value="Unassembled WGS sequence"/>
</dbReference>
<organism evidence="2 3">
    <name type="scientific">Prevotella vespertina</name>
    <dbReference type="NCBI Taxonomy" id="2608404"/>
    <lineage>
        <taxon>Bacteria</taxon>
        <taxon>Pseudomonadati</taxon>
        <taxon>Bacteroidota</taxon>
        <taxon>Bacteroidia</taxon>
        <taxon>Bacteroidales</taxon>
        <taxon>Prevotellaceae</taxon>
        <taxon>Prevotella</taxon>
    </lineage>
</organism>
<feature type="compositionally biased region" description="Acidic residues" evidence="1">
    <location>
        <begin position="39"/>
        <end position="49"/>
    </location>
</feature>
<reference evidence="2 3" key="1">
    <citation type="submission" date="2019-09" db="EMBL/GenBank/DDBJ databases">
        <title>Prevotella A2879 sp. nov., isolated from an abscess of a patient.</title>
        <authorList>
            <person name="Buhl M."/>
            <person name="Oberhettinger P."/>
        </authorList>
    </citation>
    <scope>NUCLEOTIDE SEQUENCE [LARGE SCALE GENOMIC DNA]</scope>
    <source>
        <strain evidence="2 3">A2879</strain>
    </source>
</reference>
<keyword evidence="3" id="KW-1185">Reference proteome</keyword>
<evidence type="ECO:0000256" key="1">
    <source>
        <dbReference type="SAM" id="MobiDB-lite"/>
    </source>
</evidence>
<name>A0A7C9HL59_9BACT</name>
<dbReference type="RefSeq" id="WP_155714960.1">
    <property type="nucleotide sequence ID" value="NZ_VVIQ01000001.1"/>
</dbReference>
<comment type="caution">
    <text evidence="2">The sequence shown here is derived from an EMBL/GenBank/DDBJ whole genome shotgun (WGS) entry which is preliminary data.</text>
</comment>
<feature type="region of interest" description="Disordered" evidence="1">
    <location>
        <begin position="26"/>
        <end position="64"/>
    </location>
</feature>
<dbReference type="EMBL" id="VVIQ01000001">
    <property type="protein sequence ID" value="MUL26871.1"/>
    <property type="molecule type" value="Genomic_DNA"/>
</dbReference>
<sequence>MKKDYLSPTMVVIPIIMEFSLLESASGDLPKGSEGHNMDDEDEEYEMDEPATLSVPAKHTSILS</sequence>
<protein>
    <submittedName>
        <fullName evidence="2">Uncharacterized protein</fullName>
    </submittedName>
</protein>